<gene>
    <name evidence="8" type="ORF">XDN619_LOCUS32259</name>
</gene>
<proteinExistence type="predicted"/>
<reference evidence="8" key="1">
    <citation type="submission" date="2021-02" db="EMBL/GenBank/DDBJ databases">
        <authorList>
            <person name="Nowell W R."/>
        </authorList>
    </citation>
    <scope>NUCLEOTIDE SEQUENCE</scope>
</reference>
<dbReference type="InterPro" id="IPR014716">
    <property type="entry name" value="Fibrinogen_a/b/g_C_1"/>
</dbReference>
<dbReference type="NCBIfam" id="NF040941">
    <property type="entry name" value="GGGWT_bact"/>
    <property type="match status" value="1"/>
</dbReference>
<keyword evidence="2" id="KW-0964">Secreted</keyword>
<dbReference type="CDD" id="cd00087">
    <property type="entry name" value="FReD"/>
    <property type="match status" value="1"/>
</dbReference>
<evidence type="ECO:0000313" key="8">
    <source>
        <dbReference type="EMBL" id="CAF2190565.1"/>
    </source>
</evidence>
<dbReference type="InterPro" id="IPR037579">
    <property type="entry name" value="FIB_ANG-like"/>
</dbReference>
<evidence type="ECO:0000256" key="5">
    <source>
        <dbReference type="SAM" id="Coils"/>
    </source>
</evidence>
<keyword evidence="6" id="KW-0732">Signal</keyword>
<feature type="coiled-coil region" evidence="5">
    <location>
        <begin position="67"/>
        <end position="184"/>
    </location>
</feature>
<dbReference type="Proteomes" id="UP000663887">
    <property type="component" value="Unassembled WGS sequence"/>
</dbReference>
<dbReference type="InterPro" id="IPR036056">
    <property type="entry name" value="Fibrinogen-like_C"/>
</dbReference>
<dbReference type="InterPro" id="IPR002181">
    <property type="entry name" value="Fibrinogen_a/b/g_C_dom"/>
</dbReference>
<dbReference type="SUPFAM" id="SSF56496">
    <property type="entry name" value="Fibrinogen C-terminal domain-like"/>
    <property type="match status" value="1"/>
</dbReference>
<feature type="chain" id="PRO_5032945738" description="Fibrinogen C-terminal domain-containing protein" evidence="6">
    <location>
        <begin position="22"/>
        <end position="432"/>
    </location>
</feature>
<accession>A0A816Z592</accession>
<evidence type="ECO:0000256" key="6">
    <source>
        <dbReference type="SAM" id="SignalP"/>
    </source>
</evidence>
<evidence type="ECO:0000256" key="2">
    <source>
        <dbReference type="ARBA" id="ARBA00022525"/>
    </source>
</evidence>
<dbReference type="EMBL" id="CAJNRG010016055">
    <property type="protein sequence ID" value="CAF2190565.1"/>
    <property type="molecule type" value="Genomic_DNA"/>
</dbReference>
<dbReference type="GO" id="GO:0034116">
    <property type="term" value="P:positive regulation of heterotypic cell-cell adhesion"/>
    <property type="evidence" value="ECO:0007669"/>
    <property type="project" value="TreeGrafter"/>
</dbReference>
<protein>
    <recommendedName>
        <fullName evidence="7">Fibrinogen C-terminal domain-containing protein</fullName>
    </recommendedName>
</protein>
<dbReference type="GO" id="GO:0005577">
    <property type="term" value="C:fibrinogen complex"/>
    <property type="evidence" value="ECO:0007669"/>
    <property type="project" value="TreeGrafter"/>
</dbReference>
<feature type="domain" description="Fibrinogen C-terminal" evidence="7">
    <location>
        <begin position="200"/>
        <end position="429"/>
    </location>
</feature>
<dbReference type="SMART" id="SM00186">
    <property type="entry name" value="FBG"/>
    <property type="match status" value="1"/>
</dbReference>
<evidence type="ECO:0000259" key="7">
    <source>
        <dbReference type="PROSITE" id="PS51406"/>
    </source>
</evidence>
<dbReference type="Pfam" id="PF00147">
    <property type="entry name" value="Fibrinogen_C"/>
    <property type="match status" value="1"/>
</dbReference>
<dbReference type="GO" id="GO:0005201">
    <property type="term" value="F:extracellular matrix structural constituent"/>
    <property type="evidence" value="ECO:0007669"/>
    <property type="project" value="TreeGrafter"/>
</dbReference>
<dbReference type="PROSITE" id="PS00514">
    <property type="entry name" value="FIBRINOGEN_C_1"/>
    <property type="match status" value="1"/>
</dbReference>
<dbReference type="PROSITE" id="PS51406">
    <property type="entry name" value="FIBRINOGEN_C_2"/>
    <property type="match status" value="1"/>
</dbReference>
<keyword evidence="3" id="KW-1015">Disulfide bond</keyword>
<dbReference type="InterPro" id="IPR020837">
    <property type="entry name" value="Fibrinogen_CS"/>
</dbReference>
<evidence type="ECO:0000256" key="1">
    <source>
        <dbReference type="ARBA" id="ARBA00004613"/>
    </source>
</evidence>
<keyword evidence="4" id="KW-0325">Glycoprotein</keyword>
<name>A0A816Z592_9BILA</name>
<sequence>MQWSLIAVVLIVNALFGASCASAENGKGQLSSVFEAFGYSPACVASALTSCEFSSTKELSVDVIDSIEVTKSLLQEMKSEIKAIRQEMKSEITAIRQEMKSAKDNSSSIVKSLLQEMQSEKENSASVVNSLLQEMKSEIKAIRQEKSAEENSSSKVKSLLQEMKSEIKAILQEVKRELENVTDNFQSRDCTIPSGTTATAEGKELPKNCAELKVLNKTSSGVQTVHPYGSLNPKQTTVYCDQVTDGGGWTGIQSRSPLPIRENFQRNWDEYVKGFGDLNGEFWIGLDNIHALTNSAQMQLRIDLEDAEGKKAWALYSTFQVGDAASEYVLSIGGYSGDAGNAMTYPSREDLNSNGMKFSTQDNDNDLWLSGNCAELYKGGWWFNHCSAAHLNGLPIVGSAPNGDGIRWNHFRRWSHSMKKATMKLRPVSLDF</sequence>
<dbReference type="Gene3D" id="3.90.215.10">
    <property type="entry name" value="Gamma Fibrinogen, chain A, domain 1"/>
    <property type="match status" value="1"/>
</dbReference>
<dbReference type="AlphaFoldDB" id="A0A816Z592"/>
<feature type="signal peptide" evidence="6">
    <location>
        <begin position="1"/>
        <end position="21"/>
    </location>
</feature>
<comment type="caution">
    <text evidence="8">The sequence shown here is derived from an EMBL/GenBank/DDBJ whole genome shotgun (WGS) entry which is preliminary data.</text>
</comment>
<keyword evidence="5" id="KW-0175">Coiled coil</keyword>
<evidence type="ECO:0000256" key="4">
    <source>
        <dbReference type="ARBA" id="ARBA00023180"/>
    </source>
</evidence>
<dbReference type="PANTHER" id="PTHR47221:SF5">
    <property type="entry name" value="FIBRINOGEN C-TERMINAL DOMAIN-CONTAINING PROTEIN"/>
    <property type="match status" value="1"/>
</dbReference>
<organism evidence="8 9">
    <name type="scientific">Rotaria magnacalcarata</name>
    <dbReference type="NCBI Taxonomy" id="392030"/>
    <lineage>
        <taxon>Eukaryota</taxon>
        <taxon>Metazoa</taxon>
        <taxon>Spiralia</taxon>
        <taxon>Gnathifera</taxon>
        <taxon>Rotifera</taxon>
        <taxon>Eurotatoria</taxon>
        <taxon>Bdelloidea</taxon>
        <taxon>Philodinida</taxon>
        <taxon>Philodinidae</taxon>
        <taxon>Rotaria</taxon>
    </lineage>
</organism>
<dbReference type="GO" id="GO:0030674">
    <property type="term" value="F:protein-macromolecule adaptor activity"/>
    <property type="evidence" value="ECO:0007669"/>
    <property type="project" value="TreeGrafter"/>
</dbReference>
<evidence type="ECO:0000256" key="3">
    <source>
        <dbReference type="ARBA" id="ARBA00023157"/>
    </source>
</evidence>
<evidence type="ECO:0000313" key="9">
    <source>
        <dbReference type="Proteomes" id="UP000663887"/>
    </source>
</evidence>
<comment type="subcellular location">
    <subcellularLocation>
        <location evidence="1">Secreted</location>
    </subcellularLocation>
</comment>
<dbReference type="PANTHER" id="PTHR47221">
    <property type="entry name" value="FIBRINOGEN ALPHA CHAIN"/>
    <property type="match status" value="1"/>
</dbReference>